<evidence type="ECO:0000313" key="2">
    <source>
        <dbReference type="EMBL" id="WKN34661.1"/>
    </source>
</evidence>
<reference evidence="2" key="1">
    <citation type="journal article" date="2023" name="Comput. Struct. Biotechnol. J.">
        <title>Discovery of a novel marine Bacteroidetes with a rich repertoire of carbohydrate-active enzymes.</title>
        <authorList>
            <person name="Chen B."/>
            <person name="Liu G."/>
            <person name="Chen Q."/>
            <person name="Wang H."/>
            <person name="Liu L."/>
            <person name="Tang K."/>
        </authorList>
    </citation>
    <scope>NUCLEOTIDE SEQUENCE</scope>
    <source>
        <strain evidence="2">TK19036</strain>
    </source>
</reference>
<dbReference type="InterPro" id="IPR025411">
    <property type="entry name" value="DUF4136"/>
</dbReference>
<protein>
    <submittedName>
        <fullName evidence="2">DUF4136 domain-containing protein</fullName>
    </submittedName>
</protein>
<dbReference type="AlphaFoldDB" id="A0AA49JCE9"/>
<dbReference type="Pfam" id="PF13590">
    <property type="entry name" value="DUF4136"/>
    <property type="match status" value="1"/>
</dbReference>
<proteinExistence type="predicted"/>
<name>A0AA49JCE9_9BACT</name>
<reference evidence="2" key="2">
    <citation type="journal article" date="2024" name="Antonie Van Leeuwenhoek">
        <title>Roseihalotalea indica gen. nov., sp. nov., a halophilic Bacteroidetes from mesopelagic Southwest Indian Ocean with higher carbohydrate metabolic potential.</title>
        <authorList>
            <person name="Chen B."/>
            <person name="Zhang M."/>
            <person name="Lin D."/>
            <person name="Ye J."/>
            <person name="Tang K."/>
        </authorList>
    </citation>
    <scope>NUCLEOTIDE SEQUENCE</scope>
    <source>
        <strain evidence="2">TK19036</strain>
    </source>
</reference>
<dbReference type="EMBL" id="CP120682">
    <property type="protein sequence ID" value="WKN34661.1"/>
    <property type="molecule type" value="Genomic_DNA"/>
</dbReference>
<dbReference type="PROSITE" id="PS51257">
    <property type="entry name" value="PROKAR_LIPOPROTEIN"/>
    <property type="match status" value="1"/>
</dbReference>
<dbReference type="Gene3D" id="3.30.160.670">
    <property type="match status" value="1"/>
</dbReference>
<feature type="domain" description="DUF4136" evidence="1">
    <location>
        <begin position="26"/>
        <end position="174"/>
    </location>
</feature>
<evidence type="ECO:0000259" key="1">
    <source>
        <dbReference type="Pfam" id="PF13590"/>
    </source>
</evidence>
<gene>
    <name evidence="2" type="ORF">K4G66_20010</name>
</gene>
<accession>A0AA49JCE9</accession>
<sequence length="193" mass="22769">MKAFSTIAVLLLLFIVSCMGYKEFPVESDYSFEGEFRRYKTFNFLDTRSSGVDSSLQNSIIEDAIRARMELQGYEYTTRDPRLLVSYKIFYDSLFFTGYDQPDIELFIEYEENIDQEMDPVKYNLRQGTLLVLMYDRERKKSIWQGYASGVFGDSFYTDKRYLQGAVRSIFDQYKVFAEGFMVEKKKASARRN</sequence>
<organism evidence="2">
    <name type="scientific">Roseihalotalea indica</name>
    <dbReference type="NCBI Taxonomy" id="2867963"/>
    <lineage>
        <taxon>Bacteria</taxon>
        <taxon>Pseudomonadati</taxon>
        <taxon>Bacteroidota</taxon>
        <taxon>Cytophagia</taxon>
        <taxon>Cytophagales</taxon>
        <taxon>Catalimonadaceae</taxon>
        <taxon>Roseihalotalea</taxon>
    </lineage>
</organism>